<proteinExistence type="predicted"/>
<evidence type="ECO:0000313" key="2">
    <source>
        <dbReference type="EMBL" id="KAK6966618.1"/>
    </source>
</evidence>
<protein>
    <submittedName>
        <fullName evidence="2">Uncharacterized protein</fullName>
    </submittedName>
</protein>
<sequence length="375" mass="43037">MPSTNLGELKAEVFFGGAYSEQSIRLTAEERVAEEVLNALGVGLDCMRSKGMYVARYDTEVERLDLKFNAIYSNVEFHLEESNLMNNRMSAGENRGRACINTKIGVELIVDSESLSKARNRFKVEQGVGCRRKEKREHRRWRVDSKTDQQTWDDKARWGVEPSDRAVKLRVSWQFHLEESNLIFGSSGERRGRACININIDTKVRKGKTDWIQKMIQKFLDNALGGVEPLDRADKISAQIMCIRKDELDLNSNTITTTQKKEKQLHWCKIPFRGVEPHVYKPSDEHEHSVRQHEDTGSRSGVGKRFGEKSKRGHANDENDSRELIQVRSEFGGSRYEPLVSESEKTVGCDRNRTFPRDEETVDVLKSPSGDQWRV</sequence>
<feature type="compositionally biased region" description="Basic and acidic residues" evidence="1">
    <location>
        <begin position="342"/>
        <end position="359"/>
    </location>
</feature>
<evidence type="ECO:0000256" key="1">
    <source>
        <dbReference type="SAM" id="MobiDB-lite"/>
    </source>
</evidence>
<dbReference type="Proteomes" id="UP001362999">
    <property type="component" value="Unassembled WGS sequence"/>
</dbReference>
<name>A0AAV9Z1T8_9AGAR</name>
<dbReference type="EMBL" id="JAWWNJ010000263">
    <property type="protein sequence ID" value="KAK6966618.1"/>
    <property type="molecule type" value="Genomic_DNA"/>
</dbReference>
<feature type="compositionally biased region" description="Basic and acidic residues" evidence="1">
    <location>
        <begin position="305"/>
        <end position="325"/>
    </location>
</feature>
<evidence type="ECO:0000313" key="3">
    <source>
        <dbReference type="Proteomes" id="UP001362999"/>
    </source>
</evidence>
<reference evidence="2 3" key="1">
    <citation type="journal article" date="2024" name="J Genomics">
        <title>Draft genome sequencing and assembly of Favolaschia claudopus CIRM-BRFM 2984 isolated from oak limbs.</title>
        <authorList>
            <person name="Navarro D."/>
            <person name="Drula E."/>
            <person name="Chaduli D."/>
            <person name="Cazenave R."/>
            <person name="Ahrendt S."/>
            <person name="Wang J."/>
            <person name="Lipzen A."/>
            <person name="Daum C."/>
            <person name="Barry K."/>
            <person name="Grigoriev I.V."/>
            <person name="Favel A."/>
            <person name="Rosso M.N."/>
            <person name="Martin F."/>
        </authorList>
    </citation>
    <scope>NUCLEOTIDE SEQUENCE [LARGE SCALE GENOMIC DNA]</scope>
    <source>
        <strain evidence="2 3">CIRM-BRFM 2984</strain>
    </source>
</reference>
<gene>
    <name evidence="2" type="ORF">R3P38DRAFT_2815991</name>
</gene>
<keyword evidence="3" id="KW-1185">Reference proteome</keyword>
<dbReference type="AlphaFoldDB" id="A0AAV9Z1T8"/>
<feature type="region of interest" description="Disordered" evidence="1">
    <location>
        <begin position="279"/>
        <end position="375"/>
    </location>
</feature>
<feature type="compositionally biased region" description="Basic and acidic residues" evidence="1">
    <location>
        <begin position="279"/>
        <end position="297"/>
    </location>
</feature>
<accession>A0AAV9Z1T8</accession>
<comment type="caution">
    <text evidence="2">The sequence shown here is derived from an EMBL/GenBank/DDBJ whole genome shotgun (WGS) entry which is preliminary data.</text>
</comment>
<organism evidence="2 3">
    <name type="scientific">Favolaschia claudopus</name>
    <dbReference type="NCBI Taxonomy" id="2862362"/>
    <lineage>
        <taxon>Eukaryota</taxon>
        <taxon>Fungi</taxon>
        <taxon>Dikarya</taxon>
        <taxon>Basidiomycota</taxon>
        <taxon>Agaricomycotina</taxon>
        <taxon>Agaricomycetes</taxon>
        <taxon>Agaricomycetidae</taxon>
        <taxon>Agaricales</taxon>
        <taxon>Marasmiineae</taxon>
        <taxon>Mycenaceae</taxon>
        <taxon>Favolaschia</taxon>
    </lineage>
</organism>